<accession>A0A0H2RLL3</accession>
<protein>
    <submittedName>
        <fullName evidence="2">Uncharacterized protein</fullName>
    </submittedName>
</protein>
<feature type="region of interest" description="Disordered" evidence="1">
    <location>
        <begin position="181"/>
        <end position="245"/>
    </location>
</feature>
<keyword evidence="3" id="KW-1185">Reference proteome</keyword>
<feature type="compositionally biased region" description="Low complexity" evidence="1">
    <location>
        <begin position="1"/>
        <end position="36"/>
    </location>
</feature>
<proteinExistence type="predicted"/>
<evidence type="ECO:0000256" key="1">
    <source>
        <dbReference type="SAM" id="MobiDB-lite"/>
    </source>
</evidence>
<evidence type="ECO:0000313" key="3">
    <source>
        <dbReference type="Proteomes" id="UP000053477"/>
    </source>
</evidence>
<dbReference type="InParanoid" id="A0A0H2RLL3"/>
<organism evidence="2 3">
    <name type="scientific">Schizopora paradoxa</name>
    <dbReference type="NCBI Taxonomy" id="27342"/>
    <lineage>
        <taxon>Eukaryota</taxon>
        <taxon>Fungi</taxon>
        <taxon>Dikarya</taxon>
        <taxon>Basidiomycota</taxon>
        <taxon>Agaricomycotina</taxon>
        <taxon>Agaricomycetes</taxon>
        <taxon>Hymenochaetales</taxon>
        <taxon>Schizoporaceae</taxon>
        <taxon>Schizopora</taxon>
    </lineage>
</organism>
<name>A0A0H2RLL3_9AGAM</name>
<dbReference type="Proteomes" id="UP000053477">
    <property type="component" value="Unassembled WGS sequence"/>
</dbReference>
<reference evidence="2 3" key="1">
    <citation type="submission" date="2015-04" db="EMBL/GenBank/DDBJ databases">
        <title>Complete genome sequence of Schizopora paradoxa KUC8140, a cosmopolitan wood degrader in East Asia.</title>
        <authorList>
            <consortium name="DOE Joint Genome Institute"/>
            <person name="Min B."/>
            <person name="Park H."/>
            <person name="Jang Y."/>
            <person name="Kim J.-J."/>
            <person name="Kim K.H."/>
            <person name="Pangilinan J."/>
            <person name="Lipzen A."/>
            <person name="Riley R."/>
            <person name="Grigoriev I.V."/>
            <person name="Spatafora J.W."/>
            <person name="Choi I.-G."/>
        </authorList>
    </citation>
    <scope>NUCLEOTIDE SEQUENCE [LARGE SCALE GENOMIC DNA]</scope>
    <source>
        <strain evidence="2 3">KUC8140</strain>
    </source>
</reference>
<dbReference type="AlphaFoldDB" id="A0A0H2RLL3"/>
<gene>
    <name evidence="2" type="ORF">SCHPADRAFT_416267</name>
</gene>
<feature type="compositionally biased region" description="Polar residues" evidence="1">
    <location>
        <begin position="133"/>
        <end position="142"/>
    </location>
</feature>
<feature type="compositionally biased region" description="Polar residues" evidence="1">
    <location>
        <begin position="73"/>
        <end position="89"/>
    </location>
</feature>
<evidence type="ECO:0000313" key="2">
    <source>
        <dbReference type="EMBL" id="KLO12447.1"/>
    </source>
</evidence>
<feature type="compositionally biased region" description="Low complexity" evidence="1">
    <location>
        <begin position="48"/>
        <end position="72"/>
    </location>
</feature>
<dbReference type="EMBL" id="KQ085977">
    <property type="protein sequence ID" value="KLO12447.1"/>
    <property type="molecule type" value="Genomic_DNA"/>
</dbReference>
<feature type="region of interest" description="Disordered" evidence="1">
    <location>
        <begin position="1"/>
        <end position="165"/>
    </location>
</feature>
<sequence>MSGSSSSTASSGQSNSSSTYRSIHSDSSSTSIDSTPPTLPQMKPVVASMSGSQSTVSSSQSDSSSTHRSVQSNSSITSIDLTPCSSLNPRPQKKAIAVPILPPNLSTPEQFHPPPSSSQKAKTRVLGMRRYATSPSNSQQAVTPAPVGAPLPTKQKQFKPPLTKRSASLLATIQAAVSTPYVAPEKPNPPPAFQPAAKSVKMPSAALPPAKSTSAPSKDSKPNDSFDSMEMDLDDFGARPRYASN</sequence>